<dbReference type="Ensembl" id="ENSPLOT00000001979.1">
    <property type="protein sequence ID" value="ENSPLOP00000001816.1"/>
    <property type="gene ID" value="ENSPLOG00000001295.1"/>
</dbReference>
<dbReference type="GO" id="GO:0009897">
    <property type="term" value="C:external side of plasma membrane"/>
    <property type="evidence" value="ECO:0007669"/>
    <property type="project" value="TreeGrafter"/>
</dbReference>
<dbReference type="GO" id="GO:0002456">
    <property type="term" value="P:T cell mediated immunity"/>
    <property type="evidence" value="ECO:0007669"/>
    <property type="project" value="TreeGrafter"/>
</dbReference>
<dbReference type="InterPro" id="IPR007110">
    <property type="entry name" value="Ig-like_dom"/>
</dbReference>
<evidence type="ECO:0000256" key="4">
    <source>
        <dbReference type="ARBA" id="ARBA00022692"/>
    </source>
</evidence>
<dbReference type="PANTHER" id="PTHR10441">
    <property type="entry name" value="CD8 ALPHA CHAIN"/>
    <property type="match status" value="1"/>
</dbReference>
<keyword evidence="20" id="KW-1185">Reference proteome</keyword>
<evidence type="ECO:0000256" key="8">
    <source>
        <dbReference type="ARBA" id="ARBA00023130"/>
    </source>
</evidence>
<name>A0A8C8WCP6_PANLE</name>
<dbReference type="Proteomes" id="UP000694399">
    <property type="component" value="Chromosome B1"/>
</dbReference>
<dbReference type="SMART" id="SM00406">
    <property type="entry name" value="IGv"/>
    <property type="match status" value="1"/>
</dbReference>
<dbReference type="SUPFAM" id="SSF48726">
    <property type="entry name" value="Immunoglobulin"/>
    <property type="match status" value="1"/>
</dbReference>
<evidence type="ECO:0000256" key="10">
    <source>
        <dbReference type="ARBA" id="ARBA00023139"/>
    </source>
</evidence>
<accession>A0A8C8WCP6</accession>
<evidence type="ECO:0000256" key="6">
    <source>
        <dbReference type="ARBA" id="ARBA00022859"/>
    </source>
</evidence>
<dbReference type="GO" id="GO:0007166">
    <property type="term" value="P:cell surface receptor signaling pathway"/>
    <property type="evidence" value="ECO:0007669"/>
    <property type="project" value="UniProtKB-ARBA"/>
</dbReference>
<evidence type="ECO:0000256" key="15">
    <source>
        <dbReference type="ARBA" id="ARBA00063291"/>
    </source>
</evidence>
<feature type="chain" id="PRO_5034424349" description="T-cell surface glycoprotein CD8 alpha chain" evidence="17">
    <location>
        <begin position="22"/>
        <end position="268"/>
    </location>
</feature>
<feature type="region of interest" description="Disordered" evidence="16">
    <location>
        <begin position="146"/>
        <end position="236"/>
    </location>
</feature>
<keyword evidence="5 17" id="KW-0732">Signal</keyword>
<evidence type="ECO:0000256" key="14">
    <source>
        <dbReference type="ARBA" id="ARBA00023319"/>
    </source>
</evidence>
<dbReference type="InterPro" id="IPR036179">
    <property type="entry name" value="Ig-like_dom_sf"/>
</dbReference>
<evidence type="ECO:0000256" key="17">
    <source>
        <dbReference type="SAM" id="SignalP"/>
    </source>
</evidence>
<dbReference type="InterPro" id="IPR003599">
    <property type="entry name" value="Ig_sub"/>
</dbReference>
<protein>
    <recommendedName>
        <fullName evidence="2">T-cell surface glycoprotein CD8 alpha chain</fullName>
    </recommendedName>
</protein>
<dbReference type="InterPro" id="IPR013783">
    <property type="entry name" value="Ig-like_fold"/>
</dbReference>
<keyword evidence="6" id="KW-0391">Immunity</keyword>
<dbReference type="PANTHER" id="PTHR10441:SF2">
    <property type="entry name" value="T-CELL SURFACE GLYCOPROTEIN CD8 ALPHA CHAIN"/>
    <property type="match status" value="1"/>
</dbReference>
<evidence type="ECO:0000256" key="5">
    <source>
        <dbReference type="ARBA" id="ARBA00022729"/>
    </source>
</evidence>
<reference evidence="19" key="1">
    <citation type="journal article" date="2019" name="bioRxiv">
        <title>Long live the king: chromosome-level assembly of the lion (Panthera leo) using linked-read, Hi-C, and long read data.</title>
        <authorList>
            <person name="Armstrong E.E."/>
            <person name="Taylor R.W."/>
            <person name="Miller D.E."/>
            <person name="Kaelin C."/>
            <person name="Barsh G."/>
            <person name="Hadly E.A."/>
            <person name="Petrov D."/>
        </authorList>
    </citation>
    <scope>NUCLEOTIDE SEQUENCE [LARGE SCALE GENOMIC DNA]</scope>
</reference>
<keyword evidence="8" id="KW-1064">Adaptive immunity</keyword>
<comment type="subunit">
    <text evidence="15">Forms disulfide-linked heterodimers with CD8B at the cell surface. Also forms homodimers in several cell types including NK-cells or peripheral blood T-lymphocytes. Interacts with the MHC class I HLA-A/B2M dimer. Interacts with LCK in a zinc-dependent manner.</text>
</comment>
<evidence type="ECO:0000256" key="9">
    <source>
        <dbReference type="ARBA" id="ARBA00023136"/>
    </source>
</evidence>
<dbReference type="InterPro" id="IPR013106">
    <property type="entry name" value="Ig_V-set"/>
</dbReference>
<evidence type="ECO:0000256" key="13">
    <source>
        <dbReference type="ARBA" id="ARBA00023288"/>
    </source>
</evidence>
<dbReference type="Pfam" id="PF07686">
    <property type="entry name" value="V-set"/>
    <property type="match status" value="1"/>
</dbReference>
<reference evidence="19" key="2">
    <citation type="submission" date="2025-08" db="UniProtKB">
        <authorList>
            <consortium name="Ensembl"/>
        </authorList>
    </citation>
    <scope>IDENTIFICATION</scope>
</reference>
<evidence type="ECO:0000256" key="16">
    <source>
        <dbReference type="SAM" id="MobiDB-lite"/>
    </source>
</evidence>
<dbReference type="SMART" id="SM00409">
    <property type="entry name" value="IG"/>
    <property type="match status" value="1"/>
</dbReference>
<evidence type="ECO:0000259" key="18">
    <source>
        <dbReference type="PROSITE" id="PS50835"/>
    </source>
</evidence>
<dbReference type="GeneTree" id="ENSGT00940000156588"/>
<feature type="compositionally biased region" description="Basic and acidic residues" evidence="16">
    <location>
        <begin position="226"/>
        <end position="236"/>
    </location>
</feature>
<organism evidence="19 20">
    <name type="scientific">Panthera leo</name>
    <name type="common">Lion</name>
    <dbReference type="NCBI Taxonomy" id="9689"/>
    <lineage>
        <taxon>Eukaryota</taxon>
        <taxon>Metazoa</taxon>
        <taxon>Chordata</taxon>
        <taxon>Craniata</taxon>
        <taxon>Vertebrata</taxon>
        <taxon>Euteleostomi</taxon>
        <taxon>Mammalia</taxon>
        <taxon>Eutheria</taxon>
        <taxon>Laurasiatheria</taxon>
        <taxon>Carnivora</taxon>
        <taxon>Feliformia</taxon>
        <taxon>Felidae</taxon>
        <taxon>Pantherinae</taxon>
        <taxon>Panthera</taxon>
    </lineage>
</organism>
<keyword evidence="13" id="KW-0449">Lipoprotein</keyword>
<evidence type="ECO:0000256" key="1">
    <source>
        <dbReference type="ARBA" id="ARBA00004251"/>
    </source>
</evidence>
<keyword evidence="10" id="KW-0564">Palmitate</keyword>
<proteinExistence type="predicted"/>
<sequence length="268" mass="28279">MASPVTAQLLPLALLLHAAAAAGPSPFRLSPGKVEGRLGQRVELQCEVLLSSAAPGCTWLFQKNEPAARPIFLAYLSRSRTKLAEGLDPKQISGQRIQDTLYSLTLHRFRKEEEGYYFCSVVSNSVLYFSAFVPVFLPGPSAQGAAPLVKPTTTPAPRPPTQAPITTSQRVSLRPGTCQPSAGSTGETGTRSRGGNRPGAVRTAGRAPARASPDPGGRGESCPRGGKTDPDPRDRPKLVVWGGRIAGRLVNVGVFGVFSGSKWAGLVL</sequence>
<keyword evidence="11" id="KW-1015">Disulfide bond</keyword>
<feature type="compositionally biased region" description="Low complexity" evidence="16">
    <location>
        <begin position="181"/>
        <end position="195"/>
    </location>
</feature>
<reference evidence="19" key="3">
    <citation type="submission" date="2025-09" db="UniProtKB">
        <authorList>
            <consortium name="Ensembl"/>
        </authorList>
    </citation>
    <scope>IDENTIFICATION</scope>
</reference>
<dbReference type="GO" id="GO:0043235">
    <property type="term" value="C:receptor complex"/>
    <property type="evidence" value="ECO:0007669"/>
    <property type="project" value="UniProtKB-ARBA"/>
</dbReference>
<dbReference type="Gene3D" id="2.60.40.10">
    <property type="entry name" value="Immunoglobulins"/>
    <property type="match status" value="1"/>
</dbReference>
<evidence type="ECO:0000256" key="2">
    <source>
        <dbReference type="ARBA" id="ARBA00021525"/>
    </source>
</evidence>
<evidence type="ECO:0000313" key="20">
    <source>
        <dbReference type="Proteomes" id="UP000694399"/>
    </source>
</evidence>
<evidence type="ECO:0000256" key="11">
    <source>
        <dbReference type="ARBA" id="ARBA00023157"/>
    </source>
</evidence>
<evidence type="ECO:0000313" key="19">
    <source>
        <dbReference type="Ensembl" id="ENSPLOP00000001816.1"/>
    </source>
</evidence>
<dbReference type="FunFam" id="2.60.40.10:FF:000956">
    <property type="entry name" value="T-cell surface glycoprotein CD8 alpha chain"/>
    <property type="match status" value="1"/>
</dbReference>
<keyword evidence="7" id="KW-1133">Transmembrane helix</keyword>
<dbReference type="InterPro" id="IPR015468">
    <property type="entry name" value="CD8_asu"/>
</dbReference>
<dbReference type="AlphaFoldDB" id="A0A8C8WCP6"/>
<keyword evidence="9" id="KW-0472">Membrane</keyword>
<keyword evidence="4" id="KW-0812">Transmembrane</keyword>
<dbReference type="PROSITE" id="PS50835">
    <property type="entry name" value="IG_LIKE"/>
    <property type="match status" value="1"/>
</dbReference>
<feature type="signal peptide" evidence="17">
    <location>
        <begin position="1"/>
        <end position="21"/>
    </location>
</feature>
<evidence type="ECO:0000256" key="7">
    <source>
        <dbReference type="ARBA" id="ARBA00022989"/>
    </source>
</evidence>
<keyword evidence="3" id="KW-1003">Cell membrane</keyword>
<feature type="domain" description="Ig-like" evidence="18">
    <location>
        <begin position="24"/>
        <end position="121"/>
    </location>
</feature>
<keyword evidence="14" id="KW-0393">Immunoglobulin domain</keyword>
<evidence type="ECO:0000256" key="3">
    <source>
        <dbReference type="ARBA" id="ARBA00022475"/>
    </source>
</evidence>
<evidence type="ECO:0000256" key="12">
    <source>
        <dbReference type="ARBA" id="ARBA00023180"/>
    </source>
</evidence>
<keyword evidence="12" id="KW-0325">Glycoprotein</keyword>
<dbReference type="GO" id="GO:0045065">
    <property type="term" value="P:cytotoxic T cell differentiation"/>
    <property type="evidence" value="ECO:0007669"/>
    <property type="project" value="TreeGrafter"/>
</dbReference>
<comment type="subcellular location">
    <subcellularLocation>
        <location evidence="1">Cell membrane</location>
        <topology evidence="1">Single-pass type I membrane protein</topology>
    </subcellularLocation>
</comment>